<protein>
    <submittedName>
        <fullName evidence="1">Uncharacterized protein</fullName>
    </submittedName>
</protein>
<sequence length="110" mass="12850">MVIPRQWYRQADRKKERKGSRRLMVIPRRWYRQADRKTERKGSGTLDIRVPGFGGVFFLCASRSLSVFSVWVFRNPNIRVPGFGAVCSRDFRYPATGPNTKPSWEQSPSR</sequence>
<name>A0AAV7UH46_PLEWA</name>
<proteinExistence type="predicted"/>
<organism evidence="1 2">
    <name type="scientific">Pleurodeles waltl</name>
    <name type="common">Iberian ribbed newt</name>
    <dbReference type="NCBI Taxonomy" id="8319"/>
    <lineage>
        <taxon>Eukaryota</taxon>
        <taxon>Metazoa</taxon>
        <taxon>Chordata</taxon>
        <taxon>Craniata</taxon>
        <taxon>Vertebrata</taxon>
        <taxon>Euteleostomi</taxon>
        <taxon>Amphibia</taxon>
        <taxon>Batrachia</taxon>
        <taxon>Caudata</taxon>
        <taxon>Salamandroidea</taxon>
        <taxon>Salamandridae</taxon>
        <taxon>Pleurodelinae</taxon>
        <taxon>Pleurodeles</taxon>
    </lineage>
</organism>
<evidence type="ECO:0000313" key="2">
    <source>
        <dbReference type="Proteomes" id="UP001066276"/>
    </source>
</evidence>
<evidence type="ECO:0000313" key="1">
    <source>
        <dbReference type="EMBL" id="KAJ1187013.1"/>
    </source>
</evidence>
<accession>A0AAV7UH46</accession>
<reference evidence="1" key="1">
    <citation type="journal article" date="2022" name="bioRxiv">
        <title>Sequencing and chromosome-scale assembly of the giantPleurodeles waltlgenome.</title>
        <authorList>
            <person name="Brown T."/>
            <person name="Elewa A."/>
            <person name="Iarovenko S."/>
            <person name="Subramanian E."/>
            <person name="Araus A.J."/>
            <person name="Petzold A."/>
            <person name="Susuki M."/>
            <person name="Suzuki K.-i.T."/>
            <person name="Hayashi T."/>
            <person name="Toyoda A."/>
            <person name="Oliveira C."/>
            <person name="Osipova E."/>
            <person name="Leigh N.D."/>
            <person name="Simon A."/>
            <person name="Yun M.H."/>
        </authorList>
    </citation>
    <scope>NUCLEOTIDE SEQUENCE</scope>
    <source>
        <strain evidence="1">20211129_DDA</strain>
        <tissue evidence="1">Liver</tissue>
    </source>
</reference>
<dbReference type="EMBL" id="JANPWB010000005">
    <property type="protein sequence ID" value="KAJ1187013.1"/>
    <property type="molecule type" value="Genomic_DNA"/>
</dbReference>
<keyword evidence="2" id="KW-1185">Reference proteome</keyword>
<comment type="caution">
    <text evidence="1">The sequence shown here is derived from an EMBL/GenBank/DDBJ whole genome shotgun (WGS) entry which is preliminary data.</text>
</comment>
<dbReference type="Proteomes" id="UP001066276">
    <property type="component" value="Chromosome 3_1"/>
</dbReference>
<dbReference type="AlphaFoldDB" id="A0AAV7UH46"/>
<gene>
    <name evidence="1" type="ORF">NDU88_003792</name>
</gene>